<dbReference type="EMBL" id="FOCF01000001">
    <property type="protein sequence ID" value="SEM62347.1"/>
    <property type="molecule type" value="Genomic_DNA"/>
</dbReference>
<dbReference type="STRING" id="1166340.SAMN05192583_0869"/>
<gene>
    <name evidence="1" type="ORF">SAMN05192583_0869</name>
</gene>
<protein>
    <recommendedName>
        <fullName evidence="3">Phage regulatory protein CII (CP76)</fullName>
    </recommendedName>
</protein>
<dbReference type="GO" id="GO:0003677">
    <property type="term" value="F:DNA binding"/>
    <property type="evidence" value="ECO:0007669"/>
    <property type="project" value="InterPro"/>
</dbReference>
<organism evidence="1 2">
    <name type="scientific">Sphingomonas gellani</name>
    <dbReference type="NCBI Taxonomy" id="1166340"/>
    <lineage>
        <taxon>Bacteria</taxon>
        <taxon>Pseudomonadati</taxon>
        <taxon>Pseudomonadota</taxon>
        <taxon>Alphaproteobacteria</taxon>
        <taxon>Sphingomonadales</taxon>
        <taxon>Sphingomonadaceae</taxon>
        <taxon>Sphingomonas</taxon>
    </lineage>
</organism>
<name>A0A1H7ZYE0_9SPHN</name>
<sequence length="159" mass="16858">MNALIATAVKGRMLKIAFGELVARAGGVEAAAGFCRVGKSTLARYYALGPTDEECFAPVDVVRDLEALVGEPMVTRVLVAMAEGIFLPQPTAPARRGDLLSMLADAAKEHSDLTQKLCASLADGHLDTVEAERVLAEIDDNFRVLATMRAAVTSILEGQ</sequence>
<dbReference type="AlphaFoldDB" id="A0A1H7ZYE0"/>
<dbReference type="Proteomes" id="UP000199206">
    <property type="component" value="Unassembled WGS sequence"/>
</dbReference>
<accession>A0A1H7ZYE0</accession>
<dbReference type="InterPro" id="IPR009679">
    <property type="entry name" value="Phage_186_CII-like"/>
</dbReference>
<evidence type="ECO:0000313" key="2">
    <source>
        <dbReference type="Proteomes" id="UP000199206"/>
    </source>
</evidence>
<keyword evidence="2" id="KW-1185">Reference proteome</keyword>
<dbReference type="RefSeq" id="WP_093664152.1">
    <property type="nucleotide sequence ID" value="NZ_FOCF01000001.1"/>
</dbReference>
<dbReference type="OrthoDB" id="7573652at2"/>
<dbReference type="Pfam" id="PF06892">
    <property type="entry name" value="Phage_CP76"/>
    <property type="match status" value="1"/>
</dbReference>
<evidence type="ECO:0008006" key="3">
    <source>
        <dbReference type="Google" id="ProtNLM"/>
    </source>
</evidence>
<reference evidence="2" key="1">
    <citation type="submission" date="2016-10" db="EMBL/GenBank/DDBJ databases">
        <authorList>
            <person name="Varghese N."/>
            <person name="Submissions S."/>
        </authorList>
    </citation>
    <scope>NUCLEOTIDE SEQUENCE [LARGE SCALE GENOMIC DNA]</scope>
    <source>
        <strain evidence="2">S6-262</strain>
    </source>
</reference>
<evidence type="ECO:0000313" key="1">
    <source>
        <dbReference type="EMBL" id="SEM62347.1"/>
    </source>
</evidence>
<proteinExistence type="predicted"/>